<keyword evidence="5" id="KW-0539">Nucleus</keyword>
<accession>A0A418AME8</accession>
<dbReference type="EMBL" id="QUSY01001128">
    <property type="protein sequence ID" value="RHY25955.1"/>
    <property type="molecule type" value="Genomic_DNA"/>
</dbReference>
<dbReference type="CDD" id="cd23129">
    <property type="entry name" value="RING-HC_XBAT35-like"/>
    <property type="match status" value="1"/>
</dbReference>
<reference evidence="11 12" key="1">
    <citation type="submission" date="2018-08" db="EMBL/GenBank/DDBJ databases">
        <title>Aphanomyces genome sequencing and annotation.</title>
        <authorList>
            <person name="Minardi D."/>
            <person name="Oidtmann B."/>
            <person name="Van Der Giezen M."/>
            <person name="Studholme D.J."/>
        </authorList>
    </citation>
    <scope>NUCLEOTIDE SEQUENCE [LARGE SCALE GENOMIC DNA]</scope>
    <source>
        <strain evidence="11 12">NJM0002</strain>
    </source>
</reference>
<feature type="repeat" description="ANK" evidence="6">
    <location>
        <begin position="372"/>
        <end position="404"/>
    </location>
</feature>
<dbReference type="Gene3D" id="2.30.29.30">
    <property type="entry name" value="Pleckstrin-homology domain (PH domain)/Phosphotyrosine-binding domain (PTB)"/>
    <property type="match status" value="1"/>
</dbReference>
<dbReference type="SMART" id="SM00248">
    <property type="entry name" value="ANK"/>
    <property type="match status" value="2"/>
</dbReference>
<evidence type="ECO:0000313" key="11">
    <source>
        <dbReference type="EMBL" id="RHY25955.1"/>
    </source>
</evidence>
<dbReference type="InterPro" id="IPR001841">
    <property type="entry name" value="Znf_RING"/>
</dbReference>
<feature type="compositionally biased region" description="Acidic residues" evidence="8">
    <location>
        <begin position="36"/>
        <end position="50"/>
    </location>
</feature>
<dbReference type="VEuPathDB" id="FungiDB:H310_11251"/>
<proteinExistence type="inferred from homology"/>
<dbReference type="InterPro" id="IPR002110">
    <property type="entry name" value="Ankyrin_rpt"/>
</dbReference>
<feature type="compositionally biased region" description="Basic and acidic residues" evidence="8">
    <location>
        <begin position="64"/>
        <end position="75"/>
    </location>
</feature>
<comment type="subcellular location">
    <subcellularLocation>
        <location evidence="1">Nucleus</location>
        <location evidence="1">Nucleolus</location>
    </subcellularLocation>
</comment>
<feature type="repeat" description="ANK" evidence="6">
    <location>
        <begin position="338"/>
        <end position="370"/>
    </location>
</feature>
<dbReference type="PROSITE" id="PS50089">
    <property type="entry name" value="ZF_RING_2"/>
    <property type="match status" value="1"/>
</dbReference>
<evidence type="ECO:0000256" key="2">
    <source>
        <dbReference type="ARBA" id="ARBA00009418"/>
    </source>
</evidence>
<dbReference type="Pfam" id="PF06102">
    <property type="entry name" value="RRP36"/>
    <property type="match status" value="1"/>
</dbReference>
<keyword evidence="7" id="KW-0479">Metal-binding</keyword>
<feature type="domain" description="PH" evidence="9">
    <location>
        <begin position="429"/>
        <end position="564"/>
    </location>
</feature>
<name>A0A418AME8_9STRA</name>
<dbReference type="InterPro" id="IPR013083">
    <property type="entry name" value="Znf_RING/FYVE/PHD"/>
</dbReference>
<dbReference type="AlphaFoldDB" id="A0A418AME8"/>
<dbReference type="InterPro" id="IPR036770">
    <property type="entry name" value="Ankyrin_rpt-contain_sf"/>
</dbReference>
<dbReference type="InterPro" id="IPR011993">
    <property type="entry name" value="PH-like_dom_sf"/>
</dbReference>
<dbReference type="Gene3D" id="3.30.40.10">
    <property type="entry name" value="Zinc/RING finger domain, C3HC4 (zinc finger)"/>
    <property type="match status" value="1"/>
</dbReference>
<evidence type="ECO:0000256" key="6">
    <source>
        <dbReference type="PROSITE-ProRule" id="PRU00023"/>
    </source>
</evidence>
<keyword evidence="7" id="KW-0863">Zinc-finger</keyword>
<gene>
    <name evidence="11" type="ORF">DYB32_007988</name>
</gene>
<dbReference type="PANTHER" id="PTHR21738:SF0">
    <property type="entry name" value="RIBOSOMAL RNA PROCESSING PROTEIN 36 HOMOLOG"/>
    <property type="match status" value="1"/>
</dbReference>
<evidence type="ECO:0000259" key="9">
    <source>
        <dbReference type="PROSITE" id="PS50003"/>
    </source>
</evidence>
<evidence type="ECO:0000256" key="4">
    <source>
        <dbReference type="ARBA" id="ARBA00022552"/>
    </source>
</evidence>
<feature type="region of interest" description="Disordered" evidence="8">
    <location>
        <begin position="1"/>
        <end position="75"/>
    </location>
</feature>
<evidence type="ECO:0000256" key="5">
    <source>
        <dbReference type="ARBA" id="ARBA00023242"/>
    </source>
</evidence>
<dbReference type="Pfam" id="PF13920">
    <property type="entry name" value="zf-C3HC4_3"/>
    <property type="match status" value="1"/>
</dbReference>
<dbReference type="Gene3D" id="1.25.40.20">
    <property type="entry name" value="Ankyrin repeat-containing domain"/>
    <property type="match status" value="1"/>
</dbReference>
<dbReference type="Proteomes" id="UP000285060">
    <property type="component" value="Unassembled WGS sequence"/>
</dbReference>
<keyword evidence="3" id="KW-0690">Ribosome biogenesis</keyword>
<evidence type="ECO:0000313" key="12">
    <source>
        <dbReference type="Proteomes" id="UP000285060"/>
    </source>
</evidence>
<comment type="similarity">
    <text evidence="2">Belongs to the RRP36 family.</text>
</comment>
<feature type="domain" description="RING-type" evidence="10">
    <location>
        <begin position="641"/>
        <end position="679"/>
    </location>
</feature>
<comment type="caution">
    <text evidence="11">The sequence shown here is derived from an EMBL/GenBank/DDBJ whole genome shotgun (WGS) entry which is preliminary data.</text>
</comment>
<dbReference type="InterPro" id="IPR009292">
    <property type="entry name" value="RRP36"/>
</dbReference>
<evidence type="ECO:0000259" key="10">
    <source>
        <dbReference type="PROSITE" id="PS50089"/>
    </source>
</evidence>
<evidence type="ECO:0008006" key="13">
    <source>
        <dbReference type="Google" id="ProtNLM"/>
    </source>
</evidence>
<dbReference type="Pfam" id="PF12796">
    <property type="entry name" value="Ank_2"/>
    <property type="match status" value="1"/>
</dbReference>
<dbReference type="SMART" id="SM00184">
    <property type="entry name" value="RING"/>
    <property type="match status" value="1"/>
</dbReference>
<evidence type="ECO:0000256" key="7">
    <source>
        <dbReference type="PROSITE-ProRule" id="PRU00175"/>
    </source>
</evidence>
<dbReference type="GO" id="GO:0030686">
    <property type="term" value="C:90S preribosome"/>
    <property type="evidence" value="ECO:0007669"/>
    <property type="project" value="TreeGrafter"/>
</dbReference>
<evidence type="ECO:0000256" key="3">
    <source>
        <dbReference type="ARBA" id="ARBA00022517"/>
    </source>
</evidence>
<evidence type="ECO:0000256" key="1">
    <source>
        <dbReference type="ARBA" id="ARBA00004604"/>
    </source>
</evidence>
<dbReference type="GO" id="GO:0000462">
    <property type="term" value="P:maturation of SSU-rRNA from tricistronic rRNA transcript (SSU-rRNA, 5.8S rRNA, LSU-rRNA)"/>
    <property type="evidence" value="ECO:0007669"/>
    <property type="project" value="TreeGrafter"/>
</dbReference>
<dbReference type="PROSITE" id="PS50088">
    <property type="entry name" value="ANK_REPEAT"/>
    <property type="match status" value="2"/>
</dbReference>
<protein>
    <recommendedName>
        <fullName evidence="13">RING-type domain-containing protein</fullName>
    </recommendedName>
</protein>
<dbReference type="SUPFAM" id="SSF50729">
    <property type="entry name" value="PH domain-like"/>
    <property type="match status" value="1"/>
</dbReference>
<sequence length="691" mass="76706">MVAATKRPGDVRDMTLEERLQMKKNGFANAPKQVESDEDDDEDNDEVGGDEGDHPSTKRANKNRPREVTSKRPVGRFREVLQIRKKVARDPRFDHASGKLNEDLFKKSYAFLDDIKVRNDMSISTSHAIYQEAELQEAKKLLKHAKSKTRKAELQRADRIRDATLKRKREEREAVEKGKGAFYLKVLSIHHVVGTRHNIPLRAVASMAAATTPTQCQIGDAVAAVKFDETGRNSLVFDAQVAKIPKIPTIFTKFERRVGLGCQVDILAVSLVEGFRRMGAVDHSSICDMGAGESTGAQVAVSGVALWKAAAAADVAKVRAITSHPEVGQVLNWIHPDEHMTPLMAAAMDVQLSIVTLLVERGAAVDMCDTVHGNTALHFAAAKNKASVLEKLLTAGCDPHVWNKDGLTAMDLARFRGHREAGNVFARHLMHAKGWLYMKKGRSMLLSWTKRWCVIYECGPDHSRMELSLFHHPDDVKPTKVLFLTASENAASPRSSSRHRSKHSFSFTSTTTYQKYEGRDTFSRSLAVRKARHIPVYNASGFRFATETLEGRDKWIQLLGPLAFSNNLPVQAQLHQPHSMQAPPEDEPVLEPIPWQDPRFRTSSSQMECIQHDINMADLSPSAPPLDNEDGHAAKMDNNECVICMDMPRAAVCVPCGHLAGCYNCLLVVQKKSGCPICRSAIAAVVRVYTC</sequence>
<dbReference type="PROSITE" id="PS50003">
    <property type="entry name" value="PH_DOMAIN"/>
    <property type="match status" value="1"/>
</dbReference>
<dbReference type="InterPro" id="IPR001849">
    <property type="entry name" value="PH_domain"/>
</dbReference>
<dbReference type="PROSITE" id="PS50297">
    <property type="entry name" value="ANK_REP_REGION"/>
    <property type="match status" value="2"/>
</dbReference>
<evidence type="ECO:0000256" key="8">
    <source>
        <dbReference type="SAM" id="MobiDB-lite"/>
    </source>
</evidence>
<keyword evidence="4" id="KW-0698">rRNA processing</keyword>
<dbReference type="SMART" id="SM00233">
    <property type="entry name" value="PH"/>
    <property type="match status" value="1"/>
</dbReference>
<keyword evidence="7" id="KW-0862">Zinc</keyword>
<dbReference type="PANTHER" id="PTHR21738">
    <property type="entry name" value="RIBOSOMAL RNA PROCESSING PROTEIN 36 HOMOLOG"/>
    <property type="match status" value="1"/>
</dbReference>
<dbReference type="GO" id="GO:0005730">
    <property type="term" value="C:nucleolus"/>
    <property type="evidence" value="ECO:0007669"/>
    <property type="project" value="UniProtKB-SubCell"/>
</dbReference>
<keyword evidence="12" id="KW-1185">Reference proteome</keyword>
<keyword evidence="6" id="KW-0040">ANK repeat</keyword>
<feature type="compositionally biased region" description="Basic and acidic residues" evidence="8">
    <location>
        <begin position="7"/>
        <end position="21"/>
    </location>
</feature>
<dbReference type="SUPFAM" id="SSF48403">
    <property type="entry name" value="Ankyrin repeat"/>
    <property type="match status" value="1"/>
</dbReference>
<dbReference type="VEuPathDB" id="FungiDB:H310_11252"/>
<dbReference type="GO" id="GO:0008270">
    <property type="term" value="F:zinc ion binding"/>
    <property type="evidence" value="ECO:0007669"/>
    <property type="project" value="UniProtKB-KW"/>
</dbReference>
<dbReference type="SUPFAM" id="SSF57850">
    <property type="entry name" value="RING/U-box"/>
    <property type="match status" value="1"/>
</dbReference>
<organism evidence="11 12">
    <name type="scientific">Aphanomyces invadans</name>
    <dbReference type="NCBI Taxonomy" id="157072"/>
    <lineage>
        <taxon>Eukaryota</taxon>
        <taxon>Sar</taxon>
        <taxon>Stramenopiles</taxon>
        <taxon>Oomycota</taxon>
        <taxon>Saprolegniomycetes</taxon>
        <taxon>Saprolegniales</taxon>
        <taxon>Verrucalvaceae</taxon>
        <taxon>Aphanomyces</taxon>
    </lineage>
</organism>